<protein>
    <recommendedName>
        <fullName evidence="11">Cytochrome P450</fullName>
    </recommendedName>
</protein>
<evidence type="ECO:0000256" key="4">
    <source>
        <dbReference type="ARBA" id="ARBA00023002"/>
    </source>
</evidence>
<sequence length="592" mass="66786">MMAVSIDLADLTRQHGPLLALAGVSAHLLYWIRGERNNKEIRTWLLWHVIVNIALLGFTLVNTHPQQSPWSIGAFLRGLSTISLLNLYFYGPLFVSILVYRAFFHRLRRFPGPVALKLSKLVAAYGNIGKERDFERIWNLHKQYGDIVRTGPQELSVLSADAIEVIYGASSRCTRAIWYDRLKAAGDFSEDFAVFHMRDPVAHTQRRKALWDKAFNIRALKSYQPVVVKTTDRFLDALRQRAGQVVSGPDTMQLLSYDLMGLIGWGYSFENIENWKLNPALHFVRQVTAGQRIISQAPWLMSLLVNLPGADSPLQRYGAWIEARIREKMQRLHTPEHEATDAMSKMMPAMVNLSRSALYSEGELMVIAGGDTTATTMATVIFHLARSPLIQRKLQAELDEAAQRLREQSNDQETDSEPGASYYRSITSLPYLNACINEALRLQPPVPGEIPRKTPPEGIHVTLPTFTNASSSSSTTTVFIPGDTIISVPVLPVQRDPRNYVRPEEFIPERWTGEQPGLTLKKSAFMPFVAGAYTCAGKGLAYIEMRIVLAKLLERFQVRLAEGEDGTRFLEETKDCHVVHLGDFEVVYEERC</sequence>
<evidence type="ECO:0000256" key="3">
    <source>
        <dbReference type="ARBA" id="ARBA00022723"/>
    </source>
</evidence>
<comment type="similarity">
    <text evidence="2">Belongs to the cytochrome P450 family.</text>
</comment>
<evidence type="ECO:0000256" key="1">
    <source>
        <dbReference type="ARBA" id="ARBA00001971"/>
    </source>
</evidence>
<dbReference type="GO" id="GO:0005506">
    <property type="term" value="F:iron ion binding"/>
    <property type="evidence" value="ECO:0007669"/>
    <property type="project" value="InterPro"/>
</dbReference>
<dbReference type="InterPro" id="IPR036396">
    <property type="entry name" value="Cyt_P450_sf"/>
</dbReference>
<dbReference type="PRINTS" id="PR00463">
    <property type="entry name" value="EP450I"/>
</dbReference>
<keyword evidence="8" id="KW-0812">Transmembrane</keyword>
<keyword evidence="3 7" id="KW-0479">Metal-binding</keyword>
<gene>
    <name evidence="9" type="ORF">ASPACDRAFT_1852877</name>
</gene>
<evidence type="ECO:0008006" key="11">
    <source>
        <dbReference type="Google" id="ProtNLM"/>
    </source>
</evidence>
<dbReference type="InterPro" id="IPR050121">
    <property type="entry name" value="Cytochrome_P450_monoxygenase"/>
</dbReference>
<comment type="cofactor">
    <cofactor evidence="1 7">
        <name>heme</name>
        <dbReference type="ChEBI" id="CHEBI:30413"/>
    </cofactor>
</comment>
<name>A0A1L9X6P1_ASPA1</name>
<dbReference type="InterPro" id="IPR001128">
    <property type="entry name" value="Cyt_P450"/>
</dbReference>
<dbReference type="OMA" id="AYIEMRI"/>
<evidence type="ECO:0000256" key="5">
    <source>
        <dbReference type="ARBA" id="ARBA00023004"/>
    </source>
</evidence>
<accession>A0A1L9X6P1</accession>
<feature type="transmembrane region" description="Helical" evidence="8">
    <location>
        <begin position="15"/>
        <end position="32"/>
    </location>
</feature>
<dbReference type="AlphaFoldDB" id="A0A1L9X6P1"/>
<evidence type="ECO:0000313" key="10">
    <source>
        <dbReference type="Proteomes" id="UP000184546"/>
    </source>
</evidence>
<evidence type="ECO:0000256" key="2">
    <source>
        <dbReference type="ARBA" id="ARBA00010617"/>
    </source>
</evidence>
<dbReference type="VEuPathDB" id="FungiDB:ASPACDRAFT_1852877"/>
<evidence type="ECO:0000256" key="7">
    <source>
        <dbReference type="PIRSR" id="PIRSR602401-1"/>
    </source>
</evidence>
<keyword evidence="10" id="KW-1185">Reference proteome</keyword>
<dbReference type="GeneID" id="30971087"/>
<evidence type="ECO:0000256" key="6">
    <source>
        <dbReference type="ARBA" id="ARBA00023033"/>
    </source>
</evidence>
<keyword evidence="7" id="KW-0349">Heme</keyword>
<feature type="binding site" description="axial binding residue" evidence="7">
    <location>
        <position position="535"/>
    </location>
    <ligand>
        <name>heme</name>
        <dbReference type="ChEBI" id="CHEBI:30413"/>
    </ligand>
    <ligandPart>
        <name>Fe</name>
        <dbReference type="ChEBI" id="CHEBI:18248"/>
    </ligandPart>
</feature>
<dbReference type="STRING" id="690307.A0A1L9X6P1"/>
<dbReference type="PRINTS" id="PR00385">
    <property type="entry name" value="P450"/>
</dbReference>
<dbReference type="RefSeq" id="XP_020060297.1">
    <property type="nucleotide sequence ID" value="XM_020197273.1"/>
</dbReference>
<evidence type="ECO:0000313" key="9">
    <source>
        <dbReference type="EMBL" id="OJK03958.1"/>
    </source>
</evidence>
<dbReference type="EMBL" id="KV878971">
    <property type="protein sequence ID" value="OJK03958.1"/>
    <property type="molecule type" value="Genomic_DNA"/>
</dbReference>
<proteinExistence type="inferred from homology"/>
<dbReference type="Pfam" id="PF00067">
    <property type="entry name" value="p450"/>
    <property type="match status" value="1"/>
</dbReference>
<dbReference type="GO" id="GO:0004497">
    <property type="term" value="F:monooxygenase activity"/>
    <property type="evidence" value="ECO:0007669"/>
    <property type="project" value="UniProtKB-KW"/>
</dbReference>
<feature type="transmembrane region" description="Helical" evidence="8">
    <location>
        <begin position="44"/>
        <end position="61"/>
    </location>
</feature>
<dbReference type="Proteomes" id="UP000184546">
    <property type="component" value="Unassembled WGS sequence"/>
</dbReference>
<keyword evidence="8" id="KW-1133">Transmembrane helix</keyword>
<dbReference type="InterPro" id="IPR002401">
    <property type="entry name" value="Cyt_P450_E_grp-I"/>
</dbReference>
<dbReference type="CDD" id="cd11061">
    <property type="entry name" value="CYP67-like"/>
    <property type="match status" value="1"/>
</dbReference>
<dbReference type="PANTHER" id="PTHR24305:SF187">
    <property type="entry name" value="P450, PUTATIVE (EUROFUNG)-RELATED"/>
    <property type="match status" value="1"/>
</dbReference>
<keyword evidence="5 7" id="KW-0408">Iron</keyword>
<keyword evidence="4" id="KW-0560">Oxidoreductase</keyword>
<keyword evidence="8" id="KW-0472">Membrane</keyword>
<evidence type="ECO:0000256" key="8">
    <source>
        <dbReference type="SAM" id="Phobius"/>
    </source>
</evidence>
<keyword evidence="6" id="KW-0503">Monooxygenase</keyword>
<dbReference type="GO" id="GO:0020037">
    <property type="term" value="F:heme binding"/>
    <property type="evidence" value="ECO:0007669"/>
    <property type="project" value="InterPro"/>
</dbReference>
<organism evidence="9 10">
    <name type="scientific">Aspergillus aculeatus (strain ATCC 16872 / CBS 172.66 / WB 5094)</name>
    <dbReference type="NCBI Taxonomy" id="690307"/>
    <lineage>
        <taxon>Eukaryota</taxon>
        <taxon>Fungi</taxon>
        <taxon>Dikarya</taxon>
        <taxon>Ascomycota</taxon>
        <taxon>Pezizomycotina</taxon>
        <taxon>Eurotiomycetes</taxon>
        <taxon>Eurotiomycetidae</taxon>
        <taxon>Eurotiales</taxon>
        <taxon>Aspergillaceae</taxon>
        <taxon>Aspergillus</taxon>
        <taxon>Aspergillus subgen. Circumdati</taxon>
    </lineage>
</organism>
<dbReference type="SUPFAM" id="SSF48264">
    <property type="entry name" value="Cytochrome P450"/>
    <property type="match status" value="1"/>
</dbReference>
<dbReference type="PANTHER" id="PTHR24305">
    <property type="entry name" value="CYTOCHROME P450"/>
    <property type="match status" value="1"/>
</dbReference>
<dbReference type="OrthoDB" id="6692864at2759"/>
<dbReference type="GO" id="GO:0016705">
    <property type="term" value="F:oxidoreductase activity, acting on paired donors, with incorporation or reduction of molecular oxygen"/>
    <property type="evidence" value="ECO:0007669"/>
    <property type="project" value="InterPro"/>
</dbReference>
<reference evidence="10" key="1">
    <citation type="journal article" date="2017" name="Genome Biol.">
        <title>Comparative genomics reveals high biological diversity and specific adaptations in the industrially and medically important fungal genus Aspergillus.</title>
        <authorList>
            <person name="de Vries R.P."/>
            <person name="Riley R."/>
            <person name="Wiebenga A."/>
            <person name="Aguilar-Osorio G."/>
            <person name="Amillis S."/>
            <person name="Uchima C.A."/>
            <person name="Anderluh G."/>
            <person name="Asadollahi M."/>
            <person name="Askin M."/>
            <person name="Barry K."/>
            <person name="Battaglia E."/>
            <person name="Bayram O."/>
            <person name="Benocci T."/>
            <person name="Braus-Stromeyer S.A."/>
            <person name="Caldana C."/>
            <person name="Canovas D."/>
            <person name="Cerqueira G.C."/>
            <person name="Chen F."/>
            <person name="Chen W."/>
            <person name="Choi C."/>
            <person name="Clum A."/>
            <person name="Dos Santos R.A."/>
            <person name="Damasio A.R."/>
            <person name="Diallinas G."/>
            <person name="Emri T."/>
            <person name="Fekete E."/>
            <person name="Flipphi M."/>
            <person name="Freyberg S."/>
            <person name="Gallo A."/>
            <person name="Gournas C."/>
            <person name="Habgood R."/>
            <person name="Hainaut M."/>
            <person name="Harispe M.L."/>
            <person name="Henrissat B."/>
            <person name="Hilden K.S."/>
            <person name="Hope R."/>
            <person name="Hossain A."/>
            <person name="Karabika E."/>
            <person name="Karaffa L."/>
            <person name="Karanyi Z."/>
            <person name="Krasevec N."/>
            <person name="Kuo A."/>
            <person name="Kusch H."/>
            <person name="LaButti K."/>
            <person name="Lagendijk E.L."/>
            <person name="Lapidus A."/>
            <person name="Levasseur A."/>
            <person name="Lindquist E."/>
            <person name="Lipzen A."/>
            <person name="Logrieco A.F."/>
            <person name="MacCabe A."/>
            <person name="Maekelae M.R."/>
            <person name="Malavazi I."/>
            <person name="Melin P."/>
            <person name="Meyer V."/>
            <person name="Mielnichuk N."/>
            <person name="Miskei M."/>
            <person name="Molnar A.P."/>
            <person name="Mule G."/>
            <person name="Ngan C.Y."/>
            <person name="Orejas M."/>
            <person name="Orosz E."/>
            <person name="Ouedraogo J.P."/>
            <person name="Overkamp K.M."/>
            <person name="Park H.-S."/>
            <person name="Perrone G."/>
            <person name="Piumi F."/>
            <person name="Punt P.J."/>
            <person name="Ram A.F."/>
            <person name="Ramon A."/>
            <person name="Rauscher S."/>
            <person name="Record E."/>
            <person name="Riano-Pachon D.M."/>
            <person name="Robert V."/>
            <person name="Roehrig J."/>
            <person name="Ruller R."/>
            <person name="Salamov A."/>
            <person name="Salih N.S."/>
            <person name="Samson R.A."/>
            <person name="Sandor E."/>
            <person name="Sanguinetti M."/>
            <person name="Schuetze T."/>
            <person name="Sepcic K."/>
            <person name="Shelest E."/>
            <person name="Sherlock G."/>
            <person name="Sophianopoulou V."/>
            <person name="Squina F.M."/>
            <person name="Sun H."/>
            <person name="Susca A."/>
            <person name="Todd R.B."/>
            <person name="Tsang A."/>
            <person name="Unkles S.E."/>
            <person name="van de Wiele N."/>
            <person name="van Rossen-Uffink D."/>
            <person name="Oliveira J.V."/>
            <person name="Vesth T.C."/>
            <person name="Visser J."/>
            <person name="Yu J.-H."/>
            <person name="Zhou M."/>
            <person name="Andersen M.R."/>
            <person name="Archer D.B."/>
            <person name="Baker S.E."/>
            <person name="Benoit I."/>
            <person name="Brakhage A.A."/>
            <person name="Braus G.H."/>
            <person name="Fischer R."/>
            <person name="Frisvad J.C."/>
            <person name="Goldman G.H."/>
            <person name="Houbraken J."/>
            <person name="Oakley B."/>
            <person name="Pocsi I."/>
            <person name="Scazzocchio C."/>
            <person name="Seiboth B."/>
            <person name="vanKuyk P.A."/>
            <person name="Wortman J."/>
            <person name="Dyer P.S."/>
            <person name="Grigoriev I.V."/>
        </authorList>
    </citation>
    <scope>NUCLEOTIDE SEQUENCE [LARGE SCALE GENOMIC DNA]</scope>
    <source>
        <strain evidence="10">ATCC 16872 / CBS 172.66 / WB 5094</strain>
    </source>
</reference>
<dbReference type="Gene3D" id="1.10.630.10">
    <property type="entry name" value="Cytochrome P450"/>
    <property type="match status" value="1"/>
</dbReference>
<feature type="transmembrane region" description="Helical" evidence="8">
    <location>
        <begin position="81"/>
        <end position="100"/>
    </location>
</feature>